<evidence type="ECO:0000313" key="2">
    <source>
        <dbReference type="Proteomes" id="UP001145114"/>
    </source>
</evidence>
<comment type="caution">
    <text evidence="1">The sequence shown here is derived from an EMBL/GenBank/DDBJ whole genome shotgun (WGS) entry which is preliminary data.</text>
</comment>
<dbReference type="EMBL" id="JAMZIH010002965">
    <property type="protein sequence ID" value="KAJ1677111.1"/>
    <property type="molecule type" value="Genomic_DNA"/>
</dbReference>
<keyword evidence="2" id="KW-1185">Reference proteome</keyword>
<sequence length="251" mass="28725">MELAQDTANLSLNEKPQAQKRADTKKPAKADTKQAEVSHHPQFIDSRIRMFEELKKQYDNEVARKPREKIEITLPDGSVREGISWETTPMDIAKSISNSLAKRLVIAKVNDTLWDSIRPLEASCKLELLDFEHPEGKMVYWHSSAHVLGEACELHYGCHLCFGPPTESGFYYDMALPEGADHNVSQQDFPALESLAQKAIKEKQPFERLEMTKEQLLEMFKYNKYKTYFIQTKVPDGTTTTVYRCGPLIDL</sequence>
<name>A0ACC1HP58_9FUNG</name>
<dbReference type="EC" id="6.1.1.3" evidence="1"/>
<proteinExistence type="predicted"/>
<organism evidence="1 2">
    <name type="scientific">Spiromyces aspiralis</name>
    <dbReference type="NCBI Taxonomy" id="68401"/>
    <lineage>
        <taxon>Eukaryota</taxon>
        <taxon>Fungi</taxon>
        <taxon>Fungi incertae sedis</taxon>
        <taxon>Zoopagomycota</taxon>
        <taxon>Kickxellomycotina</taxon>
        <taxon>Kickxellomycetes</taxon>
        <taxon>Kickxellales</taxon>
        <taxon>Kickxellaceae</taxon>
        <taxon>Spiromyces</taxon>
    </lineage>
</organism>
<dbReference type="Proteomes" id="UP001145114">
    <property type="component" value="Unassembled WGS sequence"/>
</dbReference>
<keyword evidence="1" id="KW-0436">Ligase</keyword>
<evidence type="ECO:0000313" key="1">
    <source>
        <dbReference type="EMBL" id="KAJ1677111.1"/>
    </source>
</evidence>
<feature type="non-terminal residue" evidence="1">
    <location>
        <position position="251"/>
    </location>
</feature>
<reference evidence="1" key="1">
    <citation type="submission" date="2022-06" db="EMBL/GenBank/DDBJ databases">
        <title>Phylogenomic reconstructions and comparative analyses of Kickxellomycotina fungi.</title>
        <authorList>
            <person name="Reynolds N.K."/>
            <person name="Stajich J.E."/>
            <person name="Barry K."/>
            <person name="Grigoriev I.V."/>
            <person name="Crous P."/>
            <person name="Smith M.E."/>
        </authorList>
    </citation>
    <scope>NUCLEOTIDE SEQUENCE</scope>
    <source>
        <strain evidence="1">RSA 2271</strain>
    </source>
</reference>
<gene>
    <name evidence="1" type="primary">THS1_2</name>
    <name evidence="1" type="ORF">EV182_006855</name>
</gene>
<accession>A0ACC1HP58</accession>
<protein>
    <submittedName>
        <fullName evidence="1">Threonyl-tRNA synthetase</fullName>
        <ecNumber evidence="1">6.1.1.3</ecNumber>
    </submittedName>
</protein>